<reference evidence="2" key="1">
    <citation type="submission" date="2015-05" db="EMBL/GenBank/DDBJ databases">
        <title>Permanent draft genome of Rhodopirellula islandicus K833.</title>
        <authorList>
            <person name="Kizina J."/>
            <person name="Richter M."/>
            <person name="Glockner F.O."/>
            <person name="Harder J."/>
        </authorList>
    </citation>
    <scope>NUCLEOTIDE SEQUENCE [LARGE SCALE GENOMIC DNA]</scope>
    <source>
        <strain evidence="2">K833</strain>
    </source>
</reference>
<name>A0A0J1EFM4_RHOIS</name>
<dbReference type="Pfam" id="PF07394">
    <property type="entry name" value="DUF1501"/>
    <property type="match status" value="1"/>
</dbReference>
<accession>A0A0J1EFM4</accession>
<dbReference type="RefSeq" id="WP_047815237.1">
    <property type="nucleotide sequence ID" value="NZ_LECT01000029.1"/>
</dbReference>
<evidence type="ECO:0000313" key="3">
    <source>
        <dbReference type="Proteomes" id="UP000036367"/>
    </source>
</evidence>
<dbReference type="Gene3D" id="3.40.720.10">
    <property type="entry name" value="Alkaline Phosphatase, subunit A"/>
    <property type="match status" value="1"/>
</dbReference>
<dbReference type="AlphaFoldDB" id="A0A0J1EFM4"/>
<dbReference type="PANTHER" id="PTHR43737">
    <property type="entry name" value="BLL7424 PROTEIN"/>
    <property type="match status" value="1"/>
</dbReference>
<dbReference type="Proteomes" id="UP000036367">
    <property type="component" value="Unassembled WGS sequence"/>
</dbReference>
<dbReference type="InterPro" id="IPR017850">
    <property type="entry name" value="Alkaline_phosphatase_core_sf"/>
</dbReference>
<proteinExistence type="predicted"/>
<keyword evidence="3" id="KW-1185">Reference proteome</keyword>
<comment type="caution">
    <text evidence="2">The sequence shown here is derived from an EMBL/GenBank/DDBJ whole genome shotgun (WGS) entry which is preliminary data.</text>
</comment>
<dbReference type="OrthoDB" id="127333at2"/>
<sequence length="503" mass="55537">MHRETISQELFRQSLLQTSRRQFLTDSAAGLGAIYLATQQAGRNAAHANPSLQHGFDPQHDATNPLSPLVPPQPAKVKRVIYLHMVGAPSQLELFDYKPDLKALDGMECPQSFLEGKRFAFINGTPRMLGPQYDFQQHGESGAWVSELMPHLAKQVDDLCFLKTVKTDQFNHGPAQLMVHTGAAPMGSPSIGSWVTYGLGSENEDLPGFIVLLSGGRLPRVGKALWGSGFLPSVYQGVQCRSKGDPVLNVANPEGVSRQERRQVLDALAALNQESLQQYGDPETVTRIAQYEMAYRMQVAAPEAMDLSQETAETLESYGAEPGKESFANNCLLARRLVEEGVRFVQLFDWGWDTHGSNRSESLEHGLPDKCKQTDKPIAALLADLKQRGMLEDTLVVWGGEFGRTPMRENRGGTTMAFHGRDHSPEAFTMWMAGGGVKPGFTYGETDAVGYTAATESVHLRDFHATMLHLLGFHHETMVYPFKGLNQRLTGVKQSRVVEEILT</sequence>
<evidence type="ECO:0000256" key="1">
    <source>
        <dbReference type="SAM" id="MobiDB-lite"/>
    </source>
</evidence>
<dbReference type="SUPFAM" id="SSF53649">
    <property type="entry name" value="Alkaline phosphatase-like"/>
    <property type="match status" value="1"/>
</dbReference>
<dbReference type="STRING" id="595434.RISK_003900"/>
<protein>
    <submittedName>
        <fullName evidence="2">Sulfatase</fullName>
    </submittedName>
</protein>
<dbReference type="PROSITE" id="PS51318">
    <property type="entry name" value="TAT"/>
    <property type="match status" value="1"/>
</dbReference>
<organism evidence="2 3">
    <name type="scientific">Rhodopirellula islandica</name>
    <dbReference type="NCBI Taxonomy" id="595434"/>
    <lineage>
        <taxon>Bacteria</taxon>
        <taxon>Pseudomonadati</taxon>
        <taxon>Planctomycetota</taxon>
        <taxon>Planctomycetia</taxon>
        <taxon>Pirellulales</taxon>
        <taxon>Pirellulaceae</taxon>
        <taxon>Rhodopirellula</taxon>
    </lineage>
</organism>
<dbReference type="PANTHER" id="PTHR43737:SF1">
    <property type="entry name" value="DUF1501 DOMAIN-CONTAINING PROTEIN"/>
    <property type="match status" value="1"/>
</dbReference>
<evidence type="ECO:0000313" key="2">
    <source>
        <dbReference type="EMBL" id="KLU04314.1"/>
    </source>
</evidence>
<dbReference type="PATRIC" id="fig|595434.4.peg.3700"/>
<feature type="region of interest" description="Disordered" evidence="1">
    <location>
        <begin position="46"/>
        <end position="66"/>
    </location>
</feature>
<dbReference type="InterPro" id="IPR010869">
    <property type="entry name" value="DUF1501"/>
</dbReference>
<dbReference type="EMBL" id="LECT01000029">
    <property type="protein sequence ID" value="KLU04314.1"/>
    <property type="molecule type" value="Genomic_DNA"/>
</dbReference>
<gene>
    <name evidence="2" type="ORF">RISK_003900</name>
</gene>
<dbReference type="InterPro" id="IPR006311">
    <property type="entry name" value="TAT_signal"/>
</dbReference>